<sequence>MGSVPGFRVLIIGGGMYGHFQLSSSKFPYIDDRYLRPGFSTRFGTGMLLHWGKEFLMSILPPELQARFDETLADPWYKGGDGIPHVNGATGEVLGRVVMPGLVRVSRKKMRNFLTSDGRLNISFGKRLVTVESDGTTATAYFEDGSTESGNLIIGCDGSRSKVREFLVGKAASQPQETGMTLINHAFSGYTAEQALSFRRLHQVGTCAYHPDVHGIFLLTIVDAADQAKPENWKFQIHHAWFGAPFAQDLKEPKARLDFLRQRFSQLCEPFATAANALPDDTVLPVDPGQQWSPISWDNRNGTVTIAGDAAHPMLPNRGQGLNNAIQDAAELMGAIGAVVSGASSLNDAVTAYEVSMRPRGARDVALSSETAKKCRIEDVLSGPMFKVGLNKVNGQDADER</sequence>
<evidence type="ECO:0000259" key="6">
    <source>
        <dbReference type="Pfam" id="PF01494"/>
    </source>
</evidence>
<dbReference type="AlphaFoldDB" id="A0A438N9Y3"/>
<dbReference type="OrthoDB" id="47494at2759"/>
<dbReference type="GO" id="GO:0004497">
    <property type="term" value="F:monooxygenase activity"/>
    <property type="evidence" value="ECO:0007669"/>
    <property type="project" value="UniProtKB-KW"/>
</dbReference>
<evidence type="ECO:0000313" key="8">
    <source>
        <dbReference type="Proteomes" id="UP000288859"/>
    </source>
</evidence>
<proteinExistence type="predicted"/>
<organism evidence="7 8">
    <name type="scientific">Exophiala mesophila</name>
    <name type="common">Black yeast-like fungus</name>
    <dbReference type="NCBI Taxonomy" id="212818"/>
    <lineage>
        <taxon>Eukaryota</taxon>
        <taxon>Fungi</taxon>
        <taxon>Dikarya</taxon>
        <taxon>Ascomycota</taxon>
        <taxon>Pezizomycotina</taxon>
        <taxon>Eurotiomycetes</taxon>
        <taxon>Chaetothyriomycetidae</taxon>
        <taxon>Chaetothyriales</taxon>
        <taxon>Herpotrichiellaceae</taxon>
        <taxon>Exophiala</taxon>
    </lineage>
</organism>
<dbReference type="PRINTS" id="PR00420">
    <property type="entry name" value="RNGMNOXGNASE"/>
</dbReference>
<keyword evidence="2" id="KW-0285">Flavoprotein</keyword>
<evidence type="ECO:0000256" key="4">
    <source>
        <dbReference type="ARBA" id="ARBA00023002"/>
    </source>
</evidence>
<dbReference type="InterPro" id="IPR002938">
    <property type="entry name" value="FAD-bd"/>
</dbReference>
<feature type="domain" description="FAD-binding" evidence="6">
    <location>
        <begin position="109"/>
        <end position="361"/>
    </location>
</feature>
<evidence type="ECO:0000256" key="3">
    <source>
        <dbReference type="ARBA" id="ARBA00022827"/>
    </source>
</evidence>
<evidence type="ECO:0000256" key="1">
    <source>
        <dbReference type="ARBA" id="ARBA00001974"/>
    </source>
</evidence>
<dbReference type="Pfam" id="PF01494">
    <property type="entry name" value="FAD_binding_3"/>
    <property type="match status" value="1"/>
</dbReference>
<comment type="cofactor">
    <cofactor evidence="1">
        <name>FAD</name>
        <dbReference type="ChEBI" id="CHEBI:57692"/>
    </cofactor>
</comment>
<dbReference type="GO" id="GO:0071949">
    <property type="term" value="F:FAD binding"/>
    <property type="evidence" value="ECO:0007669"/>
    <property type="project" value="InterPro"/>
</dbReference>
<keyword evidence="4" id="KW-0560">Oxidoreductase</keyword>
<keyword evidence="5" id="KW-0503">Monooxygenase</keyword>
<dbReference type="VEuPathDB" id="FungiDB:PV10_04276"/>
<name>A0A438N9Y3_EXOME</name>
<dbReference type="EMBL" id="NAJM01000012">
    <property type="protein sequence ID" value="RVX72410.1"/>
    <property type="molecule type" value="Genomic_DNA"/>
</dbReference>
<dbReference type="Gene3D" id="3.50.50.60">
    <property type="entry name" value="FAD/NAD(P)-binding domain"/>
    <property type="match status" value="1"/>
</dbReference>
<gene>
    <name evidence="7" type="ORF">B0A52_03598</name>
</gene>
<accession>A0A438N9Y3</accession>
<comment type="caution">
    <text evidence="7">The sequence shown here is derived from an EMBL/GenBank/DDBJ whole genome shotgun (WGS) entry which is preliminary data.</text>
</comment>
<keyword evidence="3" id="KW-0274">FAD</keyword>
<dbReference type="Proteomes" id="UP000288859">
    <property type="component" value="Unassembled WGS sequence"/>
</dbReference>
<dbReference type="PANTHER" id="PTHR47178">
    <property type="entry name" value="MONOOXYGENASE, FAD-BINDING"/>
    <property type="match status" value="1"/>
</dbReference>
<dbReference type="SUPFAM" id="SSF51905">
    <property type="entry name" value="FAD/NAD(P)-binding domain"/>
    <property type="match status" value="1"/>
</dbReference>
<protein>
    <recommendedName>
        <fullName evidence="6">FAD-binding domain-containing protein</fullName>
    </recommendedName>
</protein>
<evidence type="ECO:0000256" key="2">
    <source>
        <dbReference type="ARBA" id="ARBA00022630"/>
    </source>
</evidence>
<dbReference type="InterPro" id="IPR036188">
    <property type="entry name" value="FAD/NAD-bd_sf"/>
</dbReference>
<evidence type="ECO:0000256" key="5">
    <source>
        <dbReference type="ARBA" id="ARBA00023033"/>
    </source>
</evidence>
<evidence type="ECO:0000313" key="7">
    <source>
        <dbReference type="EMBL" id="RVX72410.1"/>
    </source>
</evidence>
<dbReference type="PANTHER" id="PTHR47178:SF3">
    <property type="entry name" value="FAD-BINDING DOMAIN-CONTAINING PROTEIN"/>
    <property type="match status" value="1"/>
</dbReference>
<reference evidence="7 8" key="1">
    <citation type="submission" date="2017-03" db="EMBL/GenBank/DDBJ databases">
        <title>Genomes of endolithic fungi from Antarctica.</title>
        <authorList>
            <person name="Coleine C."/>
            <person name="Masonjones S."/>
            <person name="Stajich J.E."/>
        </authorList>
    </citation>
    <scope>NUCLEOTIDE SEQUENCE [LARGE SCALE GENOMIC DNA]</scope>
    <source>
        <strain evidence="7 8">CCFEE 6314</strain>
    </source>
</reference>